<reference evidence="1 2" key="1">
    <citation type="journal article" date="2015" name="Nature">
        <title>rRNA introns, odd ribosomes, and small enigmatic genomes across a large radiation of phyla.</title>
        <authorList>
            <person name="Brown C.T."/>
            <person name="Hug L.A."/>
            <person name="Thomas B.C."/>
            <person name="Sharon I."/>
            <person name="Castelle C.J."/>
            <person name="Singh A."/>
            <person name="Wilkins M.J."/>
            <person name="Williams K.H."/>
            <person name="Banfield J.F."/>
        </authorList>
    </citation>
    <scope>NUCLEOTIDE SEQUENCE [LARGE SCALE GENOMIC DNA]</scope>
</reference>
<gene>
    <name evidence="1" type="ORF">UU80_C0006G0041</name>
</gene>
<evidence type="ECO:0000313" key="1">
    <source>
        <dbReference type="EMBL" id="KKS22515.1"/>
    </source>
</evidence>
<organism evidence="1 2">
    <name type="scientific">candidate division WWE3 bacterium GW2011_GWA1_41_8</name>
    <dbReference type="NCBI Taxonomy" id="1619103"/>
    <lineage>
        <taxon>Bacteria</taxon>
        <taxon>Katanobacteria</taxon>
    </lineage>
</organism>
<accession>A0A0G0XCA7</accession>
<dbReference type="EMBL" id="LCCA01000006">
    <property type="protein sequence ID" value="KKS22515.1"/>
    <property type="molecule type" value="Genomic_DNA"/>
</dbReference>
<protein>
    <submittedName>
        <fullName evidence="1">Uncharacterized protein</fullName>
    </submittedName>
</protein>
<name>A0A0G0XCA7_UNCKA</name>
<comment type="caution">
    <text evidence="1">The sequence shown here is derived from an EMBL/GenBank/DDBJ whole genome shotgun (WGS) entry which is preliminary data.</text>
</comment>
<dbReference type="Proteomes" id="UP000034920">
    <property type="component" value="Unassembled WGS sequence"/>
</dbReference>
<evidence type="ECO:0000313" key="2">
    <source>
        <dbReference type="Proteomes" id="UP000034920"/>
    </source>
</evidence>
<dbReference type="AlphaFoldDB" id="A0A0G0XCA7"/>
<sequence>MKSQSNQVHVYELRLARSIANRLAMMVASDVWAKQREGTYTNFFPWELSVKESNRKETEKEAQTVLTFRYEGGTVIRLSMHGTQDRNYGFQWWVENAELRFYLDDTESNYGGYFVNGKKEQLCLGQDFFEQQAWSKQSLPTNL</sequence>
<proteinExistence type="predicted"/>